<comment type="caution">
    <text evidence="1">The sequence shown here is derived from an EMBL/GenBank/DDBJ whole genome shotgun (WGS) entry which is preliminary data.</text>
</comment>
<reference evidence="1" key="2">
    <citation type="submission" date="2020-09" db="EMBL/GenBank/DDBJ databases">
        <authorList>
            <person name="Sun Q."/>
            <person name="Ohkuma M."/>
        </authorList>
    </citation>
    <scope>NUCLEOTIDE SEQUENCE</scope>
    <source>
        <strain evidence="1">JCM 15325</strain>
    </source>
</reference>
<dbReference type="RefSeq" id="WP_188803417.1">
    <property type="nucleotide sequence ID" value="NZ_BMOK01000009.1"/>
</dbReference>
<evidence type="ECO:0000313" key="1">
    <source>
        <dbReference type="EMBL" id="GGL58089.1"/>
    </source>
</evidence>
<dbReference type="Proteomes" id="UP000654670">
    <property type="component" value="Unassembled WGS sequence"/>
</dbReference>
<reference evidence="1" key="1">
    <citation type="journal article" date="2014" name="Int. J. Syst. Evol. Microbiol.">
        <title>Complete genome sequence of Corynebacterium casei LMG S-19264T (=DSM 44701T), isolated from a smear-ripened cheese.</title>
        <authorList>
            <consortium name="US DOE Joint Genome Institute (JGI-PGF)"/>
            <person name="Walter F."/>
            <person name="Albersmeier A."/>
            <person name="Kalinowski J."/>
            <person name="Ruckert C."/>
        </authorList>
    </citation>
    <scope>NUCLEOTIDE SEQUENCE</scope>
    <source>
        <strain evidence="1">JCM 15325</strain>
    </source>
</reference>
<organism evidence="1 2">
    <name type="scientific">Sporolactobacillus putidus</name>
    <dbReference type="NCBI Taxonomy" id="492735"/>
    <lineage>
        <taxon>Bacteria</taxon>
        <taxon>Bacillati</taxon>
        <taxon>Bacillota</taxon>
        <taxon>Bacilli</taxon>
        <taxon>Bacillales</taxon>
        <taxon>Sporolactobacillaceae</taxon>
        <taxon>Sporolactobacillus</taxon>
    </lineage>
</organism>
<evidence type="ECO:0000313" key="2">
    <source>
        <dbReference type="Proteomes" id="UP000654670"/>
    </source>
</evidence>
<sequence>MKIINEGRLRSFLKRVYGKDYDFNACLDDLADKVAVHGDIDRGCYEVSRYEAITHQTEIINFLIDRDNEGTINKITF</sequence>
<dbReference type="AlphaFoldDB" id="A0A917S696"/>
<gene>
    <name evidence="1" type="ORF">GCM10007968_22650</name>
</gene>
<protein>
    <submittedName>
        <fullName evidence="1">Uncharacterized protein</fullName>
    </submittedName>
</protein>
<proteinExistence type="predicted"/>
<keyword evidence="2" id="KW-1185">Reference proteome</keyword>
<name>A0A917S696_9BACL</name>
<dbReference type="EMBL" id="BMOK01000009">
    <property type="protein sequence ID" value="GGL58089.1"/>
    <property type="molecule type" value="Genomic_DNA"/>
</dbReference>
<accession>A0A917S696</accession>